<evidence type="ECO:0000313" key="3">
    <source>
        <dbReference type="EMBL" id="WOO42406.1"/>
    </source>
</evidence>
<name>A0AAQ3QUH7_9BACT</name>
<dbReference type="AlphaFoldDB" id="A0AAQ3QUH7"/>
<accession>A0AAQ3QUH7</accession>
<feature type="chain" id="PRO_5042986184" description="Tetratricopeptide repeat protein" evidence="2">
    <location>
        <begin position="20"/>
        <end position="648"/>
    </location>
</feature>
<dbReference type="Proteomes" id="UP001304300">
    <property type="component" value="Chromosome"/>
</dbReference>
<keyword evidence="4" id="KW-1185">Reference proteome</keyword>
<feature type="region of interest" description="Disordered" evidence="1">
    <location>
        <begin position="23"/>
        <end position="53"/>
    </location>
</feature>
<sequence length="648" mass="72709">MKKPTLSLLACLIPLLVEAQAPPPNPFGGQSSGGMATAPAAPTPTSDNTNTMNVTPLPTLIEGQTAENFADRAFDTDNDSVDFEEGTLNWKGRTFNIGSSRVARARFERYLASPRISDDDEIYLGILKRISELLSLAGEDDMKDAEELNDEIFQAWKLLFVAGRYELDNGTSLVVANQVYNIWRVRDENQNISKAKILMSEERQRLERDLSSNSWLDEKKFEQTQRDKAQGRHTGEVWEGVTDATFTAERLAETKTRIAAMETQTVTNGLQAKLQFQSQIVNLLLSRRYEHCLIAATFYRYVFRGSHQQVQVGMNELSNFMPISDFQPTVETIELLAREAIGDVRIGMNTVDSLYDNNELFAAMERLQETYLLGEYQTAVLQFPVDRKKRLLEVYRSVTEVKNLLDLKDYGEVEKVVEKVQSLAYDFPASRILSGVRSAQRLSNLSLMSAQQAVALGDFTKAEAGLARATQIWPLNPAVKNYTHDMANKADISSQATLFFDEAYSRNDYRSIFDRRTEFGAALMRDPTRSQQLKEAVERIGKVDILIAQANELAAQDNAYAAWEILMSAAEIEPEDPNLARSQAKLAPRVAEFVSMLNAAERAEANDEFAIALNRYLTAQDLYPASKASRLGIERTGEKLMNQLGYGI</sequence>
<reference evidence="3 4" key="1">
    <citation type="submission" date="2023-10" db="EMBL/GenBank/DDBJ databases">
        <title>Rubellicoccus peritrichatus gen. nov., sp. nov., isolated from an algae of coral reef tank.</title>
        <authorList>
            <person name="Luo J."/>
        </authorList>
    </citation>
    <scope>NUCLEOTIDE SEQUENCE [LARGE SCALE GENOMIC DNA]</scope>
    <source>
        <strain evidence="3 4">CR14</strain>
    </source>
</reference>
<keyword evidence="2" id="KW-0732">Signal</keyword>
<evidence type="ECO:0000256" key="2">
    <source>
        <dbReference type="SAM" id="SignalP"/>
    </source>
</evidence>
<dbReference type="RefSeq" id="WP_317834925.1">
    <property type="nucleotide sequence ID" value="NZ_CP136920.1"/>
</dbReference>
<evidence type="ECO:0000313" key="4">
    <source>
        <dbReference type="Proteomes" id="UP001304300"/>
    </source>
</evidence>
<evidence type="ECO:0000256" key="1">
    <source>
        <dbReference type="SAM" id="MobiDB-lite"/>
    </source>
</evidence>
<dbReference type="EMBL" id="CP136920">
    <property type="protein sequence ID" value="WOO42406.1"/>
    <property type="molecule type" value="Genomic_DNA"/>
</dbReference>
<gene>
    <name evidence="3" type="ORF">RZN69_04840</name>
</gene>
<feature type="compositionally biased region" description="Low complexity" evidence="1">
    <location>
        <begin position="36"/>
        <end position="45"/>
    </location>
</feature>
<proteinExistence type="predicted"/>
<evidence type="ECO:0008006" key="5">
    <source>
        <dbReference type="Google" id="ProtNLM"/>
    </source>
</evidence>
<feature type="signal peptide" evidence="2">
    <location>
        <begin position="1"/>
        <end position="19"/>
    </location>
</feature>
<organism evidence="3 4">
    <name type="scientific">Rubellicoccus peritrichatus</name>
    <dbReference type="NCBI Taxonomy" id="3080537"/>
    <lineage>
        <taxon>Bacteria</taxon>
        <taxon>Pseudomonadati</taxon>
        <taxon>Verrucomicrobiota</taxon>
        <taxon>Opitutia</taxon>
        <taxon>Puniceicoccales</taxon>
        <taxon>Cerasicoccaceae</taxon>
        <taxon>Rubellicoccus</taxon>
    </lineage>
</organism>
<dbReference type="KEGG" id="puo:RZN69_04840"/>
<protein>
    <recommendedName>
        <fullName evidence="5">Tetratricopeptide repeat protein</fullName>
    </recommendedName>
</protein>